<reference evidence="2 3" key="1">
    <citation type="journal article" date="2018" name="Nat. Ecol. Evol.">
        <title>Genomic signatures of mitonuclear coevolution across populations of Tigriopus californicus.</title>
        <authorList>
            <person name="Barreto F.S."/>
            <person name="Watson E.T."/>
            <person name="Lima T.G."/>
            <person name="Willett C.S."/>
            <person name="Edmands S."/>
            <person name="Li W."/>
            <person name="Burton R.S."/>
        </authorList>
    </citation>
    <scope>NUCLEOTIDE SEQUENCE [LARGE SCALE GENOMIC DNA]</scope>
    <source>
        <strain evidence="2 3">San Diego</strain>
    </source>
</reference>
<sequence>MRRISFILAACLFLCWPGNRQVRAFKPLTLFNSSDITNLEYQKVLQSLEREGEWDSEGIKELALAYHGVNNKFRAQKAVYRMKKIIQANRAKTKSNFVHLMTDIQLKLLNDYRRELKTGAFHNSTFHDLTRVLNFVNQKIVNHVKAKECLTCPKTPAADLIHTQTEQP</sequence>
<feature type="chain" id="PRO_5021936409" evidence="1">
    <location>
        <begin position="25"/>
        <end position="168"/>
    </location>
</feature>
<gene>
    <name evidence="2" type="ORF">TCAL_12042</name>
</gene>
<comment type="caution">
    <text evidence="2">The sequence shown here is derived from an EMBL/GenBank/DDBJ whole genome shotgun (WGS) entry which is preliminary data.</text>
</comment>
<protein>
    <submittedName>
        <fullName evidence="2">Uncharacterized protein</fullName>
    </submittedName>
</protein>
<evidence type="ECO:0000313" key="3">
    <source>
        <dbReference type="Proteomes" id="UP000318571"/>
    </source>
</evidence>
<feature type="signal peptide" evidence="1">
    <location>
        <begin position="1"/>
        <end position="24"/>
    </location>
</feature>
<dbReference type="Proteomes" id="UP000318571">
    <property type="component" value="Chromosome 11"/>
</dbReference>
<name>A0A553PJK8_TIGCA</name>
<evidence type="ECO:0000256" key="1">
    <source>
        <dbReference type="SAM" id="SignalP"/>
    </source>
</evidence>
<dbReference type="AlphaFoldDB" id="A0A553PJK8"/>
<keyword evidence="3" id="KW-1185">Reference proteome</keyword>
<evidence type="ECO:0000313" key="2">
    <source>
        <dbReference type="EMBL" id="TRY77877.1"/>
    </source>
</evidence>
<accession>A0A553PJK8</accession>
<organism evidence="2 3">
    <name type="scientific">Tigriopus californicus</name>
    <name type="common">Marine copepod</name>
    <dbReference type="NCBI Taxonomy" id="6832"/>
    <lineage>
        <taxon>Eukaryota</taxon>
        <taxon>Metazoa</taxon>
        <taxon>Ecdysozoa</taxon>
        <taxon>Arthropoda</taxon>
        <taxon>Crustacea</taxon>
        <taxon>Multicrustacea</taxon>
        <taxon>Hexanauplia</taxon>
        <taxon>Copepoda</taxon>
        <taxon>Harpacticoida</taxon>
        <taxon>Harpacticidae</taxon>
        <taxon>Tigriopus</taxon>
    </lineage>
</organism>
<proteinExistence type="predicted"/>
<dbReference type="EMBL" id="VCGU01000003">
    <property type="protein sequence ID" value="TRY77877.1"/>
    <property type="molecule type" value="Genomic_DNA"/>
</dbReference>
<keyword evidence="1" id="KW-0732">Signal</keyword>